<evidence type="ECO:0000256" key="2">
    <source>
        <dbReference type="ARBA" id="ARBA00022840"/>
    </source>
</evidence>
<accession>A0A6V8L183</accession>
<evidence type="ECO:0000256" key="1">
    <source>
        <dbReference type="ARBA" id="ARBA00022741"/>
    </source>
</evidence>
<name>A0A6V8L183_9ACTN</name>
<dbReference type="SUPFAM" id="SSF52540">
    <property type="entry name" value="P-loop containing nucleoside triphosphate hydrolases"/>
    <property type="match status" value="1"/>
</dbReference>
<dbReference type="RefSeq" id="WP_173074964.1">
    <property type="nucleotide sequence ID" value="NZ_BAABJB010000029.1"/>
</dbReference>
<evidence type="ECO:0000313" key="6">
    <source>
        <dbReference type="Proteomes" id="UP000482960"/>
    </source>
</evidence>
<evidence type="ECO:0000256" key="3">
    <source>
        <dbReference type="PROSITE-ProRule" id="PRU00289"/>
    </source>
</evidence>
<gene>
    <name evidence="5" type="ORF">Prum_014880</name>
</gene>
<comment type="caution">
    <text evidence="5">The sequence shown here is derived from an EMBL/GenBank/DDBJ whole genome shotgun (WGS) entry which is preliminary data.</text>
</comment>
<organism evidence="5 6">
    <name type="scientific">Phytohabitans rumicis</name>
    <dbReference type="NCBI Taxonomy" id="1076125"/>
    <lineage>
        <taxon>Bacteria</taxon>
        <taxon>Bacillati</taxon>
        <taxon>Actinomycetota</taxon>
        <taxon>Actinomycetes</taxon>
        <taxon>Micromonosporales</taxon>
        <taxon>Micromonosporaceae</taxon>
    </lineage>
</organism>
<keyword evidence="6" id="KW-1185">Reference proteome</keyword>
<dbReference type="GO" id="GO:0003677">
    <property type="term" value="F:DNA binding"/>
    <property type="evidence" value="ECO:0007669"/>
    <property type="project" value="InterPro"/>
</dbReference>
<sequence length="289" mass="31589">MITADPLGRDRVPVGPSLSMFDPMFAGIDEFGEPVYLDIVYHNLLAGGESGGGKSGLLNNVACTATLATNTRMALFDGKLVELGAYRDLADAFVGPDIDHGLSVLRRLLTVANNRYTWLLGQRRRKVLPTDDLSVILTIIDELAVYCTLLGTKAQQEEFATLLRGLVFLGRACAMPVVAATQRPSWDIIPASLRDQFGYRAAYRCTSRNSSDIVLGQDWADRGYNAVDIPPTNPGAALLLAEGGLPRLIKTAYLTDEQIYNIVDYAEWIRRPTALTEPIGIRGDWDKAA</sequence>
<keyword evidence="2 3" id="KW-0067">ATP-binding</keyword>
<dbReference type="AlphaFoldDB" id="A0A6V8L183"/>
<evidence type="ECO:0000259" key="4">
    <source>
        <dbReference type="PROSITE" id="PS50901"/>
    </source>
</evidence>
<keyword evidence="1 3" id="KW-0547">Nucleotide-binding</keyword>
<feature type="binding site" evidence="3">
    <location>
        <begin position="48"/>
        <end position="55"/>
    </location>
    <ligand>
        <name>ATP</name>
        <dbReference type="ChEBI" id="CHEBI:30616"/>
    </ligand>
</feature>
<feature type="domain" description="FtsK" evidence="4">
    <location>
        <begin position="32"/>
        <end position="212"/>
    </location>
</feature>
<reference evidence="5 6" key="2">
    <citation type="submission" date="2020-03" db="EMBL/GenBank/DDBJ databases">
        <authorList>
            <person name="Ichikawa N."/>
            <person name="Kimura A."/>
            <person name="Kitahashi Y."/>
            <person name="Uohara A."/>
        </authorList>
    </citation>
    <scope>NUCLEOTIDE SEQUENCE [LARGE SCALE GENOMIC DNA]</scope>
    <source>
        <strain evidence="5 6">NBRC 108638</strain>
    </source>
</reference>
<protein>
    <recommendedName>
        <fullName evidence="4">FtsK domain-containing protein</fullName>
    </recommendedName>
</protein>
<dbReference type="Gene3D" id="3.40.50.300">
    <property type="entry name" value="P-loop containing nucleotide triphosphate hydrolases"/>
    <property type="match status" value="1"/>
</dbReference>
<evidence type="ECO:0000313" key="5">
    <source>
        <dbReference type="EMBL" id="GFJ87846.1"/>
    </source>
</evidence>
<dbReference type="InterPro" id="IPR002543">
    <property type="entry name" value="FtsK_dom"/>
</dbReference>
<dbReference type="GO" id="GO:0005524">
    <property type="term" value="F:ATP binding"/>
    <property type="evidence" value="ECO:0007669"/>
    <property type="project" value="UniProtKB-UniRule"/>
</dbReference>
<dbReference type="PANTHER" id="PTHR22683:SF41">
    <property type="entry name" value="DNA TRANSLOCASE FTSK"/>
    <property type="match status" value="1"/>
</dbReference>
<dbReference type="PANTHER" id="PTHR22683">
    <property type="entry name" value="SPORULATION PROTEIN RELATED"/>
    <property type="match status" value="1"/>
</dbReference>
<dbReference type="Pfam" id="PF01580">
    <property type="entry name" value="FtsK_SpoIIIE"/>
    <property type="match status" value="1"/>
</dbReference>
<dbReference type="InterPro" id="IPR050206">
    <property type="entry name" value="FtsK/SpoIIIE/SftA"/>
</dbReference>
<dbReference type="PROSITE" id="PS50901">
    <property type="entry name" value="FTSK"/>
    <property type="match status" value="1"/>
</dbReference>
<dbReference type="EMBL" id="BLPG01000001">
    <property type="protein sequence ID" value="GFJ87846.1"/>
    <property type="molecule type" value="Genomic_DNA"/>
</dbReference>
<reference evidence="5 6" key="1">
    <citation type="submission" date="2020-03" db="EMBL/GenBank/DDBJ databases">
        <title>Whole genome shotgun sequence of Phytohabitans rumicis NBRC 108638.</title>
        <authorList>
            <person name="Komaki H."/>
            <person name="Tamura T."/>
        </authorList>
    </citation>
    <scope>NUCLEOTIDE SEQUENCE [LARGE SCALE GENOMIC DNA]</scope>
    <source>
        <strain evidence="5 6">NBRC 108638</strain>
    </source>
</reference>
<dbReference type="InterPro" id="IPR027417">
    <property type="entry name" value="P-loop_NTPase"/>
</dbReference>
<dbReference type="Proteomes" id="UP000482960">
    <property type="component" value="Unassembled WGS sequence"/>
</dbReference>
<proteinExistence type="predicted"/>